<dbReference type="Proteomes" id="UP001732700">
    <property type="component" value="Chromosome 3D"/>
</dbReference>
<reference evidence="1" key="1">
    <citation type="submission" date="2021-05" db="EMBL/GenBank/DDBJ databases">
        <authorList>
            <person name="Scholz U."/>
            <person name="Mascher M."/>
            <person name="Fiebig A."/>
        </authorList>
    </citation>
    <scope>NUCLEOTIDE SEQUENCE [LARGE SCALE GENOMIC DNA]</scope>
</reference>
<keyword evidence="2" id="KW-1185">Reference proteome</keyword>
<sequence length="122" mass="13122">MFPSCIGMLQRTSPEERAEMVEATLRALGHLEEACAEVVEEAPFFGGRAVGFLDVALGCYLPWIEVVGRLAGVAPPLLDAWAERFRAAELVGALLTAAEKVEEYVTTVLYPKWNAAAASPGN</sequence>
<evidence type="ECO:0000313" key="1">
    <source>
        <dbReference type="EnsemblPlants" id="AVESA.00010b.r2.3DG0570220.1.CDS.1"/>
    </source>
</evidence>
<evidence type="ECO:0000313" key="2">
    <source>
        <dbReference type="Proteomes" id="UP001732700"/>
    </source>
</evidence>
<reference evidence="1" key="2">
    <citation type="submission" date="2025-09" db="UniProtKB">
        <authorList>
            <consortium name="EnsemblPlants"/>
        </authorList>
    </citation>
    <scope>IDENTIFICATION</scope>
</reference>
<protein>
    <submittedName>
        <fullName evidence="1">Uncharacterized protein</fullName>
    </submittedName>
</protein>
<dbReference type="EnsemblPlants" id="AVESA.00010b.r2.3DG0570220.1">
    <property type="protein sequence ID" value="AVESA.00010b.r2.3DG0570220.1.CDS.1"/>
    <property type="gene ID" value="AVESA.00010b.r2.3DG0570220"/>
</dbReference>
<accession>A0ACD5W4Z4</accession>
<proteinExistence type="predicted"/>
<organism evidence="1 2">
    <name type="scientific">Avena sativa</name>
    <name type="common">Oat</name>
    <dbReference type="NCBI Taxonomy" id="4498"/>
    <lineage>
        <taxon>Eukaryota</taxon>
        <taxon>Viridiplantae</taxon>
        <taxon>Streptophyta</taxon>
        <taxon>Embryophyta</taxon>
        <taxon>Tracheophyta</taxon>
        <taxon>Spermatophyta</taxon>
        <taxon>Magnoliopsida</taxon>
        <taxon>Liliopsida</taxon>
        <taxon>Poales</taxon>
        <taxon>Poaceae</taxon>
        <taxon>BOP clade</taxon>
        <taxon>Pooideae</taxon>
        <taxon>Poodae</taxon>
        <taxon>Poeae</taxon>
        <taxon>Poeae Chloroplast Group 1 (Aveneae type)</taxon>
        <taxon>Aveninae</taxon>
        <taxon>Avena</taxon>
    </lineage>
</organism>
<name>A0ACD5W4Z4_AVESA</name>